<dbReference type="Pfam" id="PF04082">
    <property type="entry name" value="Fungal_trans"/>
    <property type="match status" value="1"/>
</dbReference>
<dbReference type="Proteomes" id="UP000774326">
    <property type="component" value="Unassembled WGS sequence"/>
</dbReference>
<evidence type="ECO:0000256" key="3">
    <source>
        <dbReference type="ARBA" id="ARBA00023242"/>
    </source>
</evidence>
<dbReference type="CDD" id="cd12148">
    <property type="entry name" value="fungal_TF_MHR"/>
    <property type="match status" value="1"/>
</dbReference>
<organism evidence="6 7">
    <name type="scientific">Wickerhamomyces pijperi</name>
    <name type="common">Yeast</name>
    <name type="synonym">Pichia pijperi</name>
    <dbReference type="NCBI Taxonomy" id="599730"/>
    <lineage>
        <taxon>Eukaryota</taxon>
        <taxon>Fungi</taxon>
        <taxon>Dikarya</taxon>
        <taxon>Ascomycota</taxon>
        <taxon>Saccharomycotina</taxon>
        <taxon>Saccharomycetes</taxon>
        <taxon>Phaffomycetales</taxon>
        <taxon>Wickerhamomycetaceae</taxon>
        <taxon>Wickerhamomyces</taxon>
    </lineage>
</organism>
<feature type="region of interest" description="Disordered" evidence="4">
    <location>
        <begin position="81"/>
        <end position="108"/>
    </location>
</feature>
<keyword evidence="2" id="KW-0862">Zinc</keyword>
<accession>A0A9P8TJN7</accession>
<evidence type="ECO:0000259" key="5">
    <source>
        <dbReference type="Pfam" id="PF04082"/>
    </source>
</evidence>
<dbReference type="GO" id="GO:0008270">
    <property type="term" value="F:zinc ion binding"/>
    <property type="evidence" value="ECO:0007669"/>
    <property type="project" value="InterPro"/>
</dbReference>
<gene>
    <name evidence="6" type="ORF">WICPIJ_007684</name>
</gene>
<feature type="compositionally biased region" description="Low complexity" evidence="4">
    <location>
        <begin position="134"/>
        <end position="151"/>
    </location>
</feature>
<dbReference type="GO" id="GO:0006351">
    <property type="term" value="P:DNA-templated transcription"/>
    <property type="evidence" value="ECO:0007669"/>
    <property type="project" value="InterPro"/>
</dbReference>
<sequence>MSNTNPFEKITLPSLIQPPQQQQHPSYPLHQSHQAQVIQSLPQFVPQITCSSCQSNLQHSSKGFIPCSNCLQRRINSSSGNGGIAGDYRVRKNSAPSSSNREDIRNVSPGLSNETLMEQNLQLQRQVALLQSQLNSSTSTSPGSSDSQPQPAFSKATPTFSDLFSITSSQLSAFVSECIVKTLPPQKVVEALVLVFFSNNLNQKHLIHVPTFQTQQSAFWSLINAKDFSKVDPLWITLLYLVLASSITSLSPAVINESPILKDYFNHSEPLDAQHTLFFQTSRRIGATYLMTDSLNRTHRLIRLQILCLGMNYLCSICDFNLIDTEILPQAIAVALSMNLDSPSSLRNPSLTVLEIEIRKRVWWDVCTWDTSRAFANGRRSILMLCYSKVPMPLNCNDVDLDFYHCFEQSLDVWCDSSHSISRFRVMKVLGGVFSLRVNDQVNGIVIAEWFNKIHEIDNAMFEIYHANAMKYQSNPLFHTSVNAKTPQLHIDDVLIKYHSHRAQLYIAFLPFDMSAQKICLTSMYQVLMRFLNLATLYPNPDMMRSTWINVNELVMKTLTMRVLVCSDVHFFNQTVKEDYQRGVQIITSYLKSSTAVNKELGNFFEALKIIKERVSEIPVDMGVRKIRVDSLITGQDQYSEIFGHVEKKTGIDLGFRLSDNELESITKTLKKLGKSKRGVKKFWEKVNKFEGFKGRLRSELEVLSYGYLSFIRRESGVLF</sequence>
<evidence type="ECO:0000256" key="4">
    <source>
        <dbReference type="SAM" id="MobiDB-lite"/>
    </source>
</evidence>
<feature type="domain" description="Xylanolytic transcriptional activator regulatory" evidence="5">
    <location>
        <begin position="195"/>
        <end position="435"/>
    </location>
</feature>
<comment type="subcellular location">
    <subcellularLocation>
        <location evidence="1">Nucleus</location>
    </subcellularLocation>
</comment>
<dbReference type="AlphaFoldDB" id="A0A9P8TJN7"/>
<keyword evidence="7" id="KW-1185">Reference proteome</keyword>
<protein>
    <recommendedName>
        <fullName evidence="5">Xylanolytic transcriptional activator regulatory domain-containing protein</fullName>
    </recommendedName>
</protein>
<feature type="region of interest" description="Disordered" evidence="4">
    <location>
        <begin position="134"/>
        <end position="154"/>
    </location>
</feature>
<reference evidence="6" key="2">
    <citation type="submission" date="2021-01" db="EMBL/GenBank/DDBJ databases">
        <authorList>
            <person name="Schikora-Tamarit M.A."/>
        </authorList>
    </citation>
    <scope>NUCLEOTIDE SEQUENCE</scope>
    <source>
        <strain evidence="6">CBS2887</strain>
    </source>
</reference>
<evidence type="ECO:0000256" key="1">
    <source>
        <dbReference type="ARBA" id="ARBA00004123"/>
    </source>
</evidence>
<dbReference type="PANTHER" id="PTHR31001">
    <property type="entry name" value="UNCHARACTERIZED TRANSCRIPTIONAL REGULATORY PROTEIN"/>
    <property type="match status" value="1"/>
</dbReference>
<evidence type="ECO:0000256" key="2">
    <source>
        <dbReference type="ARBA" id="ARBA00022833"/>
    </source>
</evidence>
<evidence type="ECO:0000313" key="7">
    <source>
        <dbReference type="Proteomes" id="UP000774326"/>
    </source>
</evidence>
<reference evidence="6" key="1">
    <citation type="journal article" date="2021" name="Open Biol.">
        <title>Shared evolutionary footprints suggest mitochondrial oxidative damage underlies multiple complex I losses in fungi.</title>
        <authorList>
            <person name="Schikora-Tamarit M.A."/>
            <person name="Marcet-Houben M."/>
            <person name="Nosek J."/>
            <person name="Gabaldon T."/>
        </authorList>
    </citation>
    <scope>NUCLEOTIDE SEQUENCE</scope>
    <source>
        <strain evidence="6">CBS2887</strain>
    </source>
</reference>
<dbReference type="InterPro" id="IPR050613">
    <property type="entry name" value="Sec_Metabolite_Reg"/>
</dbReference>
<comment type="caution">
    <text evidence="6">The sequence shown here is derived from an EMBL/GenBank/DDBJ whole genome shotgun (WGS) entry which is preliminary data.</text>
</comment>
<proteinExistence type="predicted"/>
<dbReference type="OrthoDB" id="6486656at2759"/>
<dbReference type="GO" id="GO:0003677">
    <property type="term" value="F:DNA binding"/>
    <property type="evidence" value="ECO:0007669"/>
    <property type="project" value="InterPro"/>
</dbReference>
<keyword evidence="3" id="KW-0539">Nucleus</keyword>
<dbReference type="EMBL" id="JAEUBG010004464">
    <property type="protein sequence ID" value="KAH3681331.1"/>
    <property type="molecule type" value="Genomic_DNA"/>
</dbReference>
<dbReference type="InterPro" id="IPR007219">
    <property type="entry name" value="XnlR_reg_dom"/>
</dbReference>
<evidence type="ECO:0000313" key="6">
    <source>
        <dbReference type="EMBL" id="KAH3681331.1"/>
    </source>
</evidence>
<dbReference type="GO" id="GO:0005634">
    <property type="term" value="C:nucleus"/>
    <property type="evidence" value="ECO:0007669"/>
    <property type="project" value="UniProtKB-SubCell"/>
</dbReference>
<name>A0A9P8TJN7_WICPI</name>
<feature type="compositionally biased region" description="Low complexity" evidence="4">
    <location>
        <begin position="12"/>
        <end position="33"/>
    </location>
</feature>
<feature type="region of interest" description="Disordered" evidence="4">
    <location>
        <begin position="1"/>
        <end position="33"/>
    </location>
</feature>